<dbReference type="InterPro" id="IPR036102">
    <property type="entry name" value="OsmC/Ohrsf"/>
</dbReference>
<reference evidence="1" key="1">
    <citation type="journal article" date="2020" name="Microorganisms">
        <title>Isolation, Genomic and Metabolomic Characterization of Streptomyces tendae VITAKN with Quorum Sensing Inhibitory Activity from Southern India.</title>
        <authorList>
            <person name="Ishaque N.M."/>
            <person name="Burgsdorf I."/>
            <person name="Limlingan Malit J.J."/>
            <person name="Saha S."/>
            <person name="Teta R."/>
            <person name="Ewe D."/>
            <person name="Kannabiran K."/>
            <person name="Hrouzek P."/>
            <person name="Steindler L."/>
            <person name="Costantino V."/>
            <person name="Saurav K."/>
        </authorList>
    </citation>
    <scope>NUCLEOTIDE SEQUENCE</scope>
    <source>
        <strain evidence="1">VITAKN</strain>
    </source>
</reference>
<accession>A0A6B3QR94</accession>
<protein>
    <submittedName>
        <fullName evidence="1">OsmC family peroxiredoxin</fullName>
    </submittedName>
</protein>
<dbReference type="RefSeq" id="WP_164459650.1">
    <property type="nucleotide sequence ID" value="NZ_JAAIFS010000005.1"/>
</dbReference>
<sequence>MSEHSERSVVVERTSSGRFVATNTRGGSIEFGTSPDSGPDTGFTPVELFLAAIGGCSAVDVDAATGRHAEPTRFSVTVRGDKVSDDLGNRLTNLEVAFTVTFPDDEGAERARSILPRAVRASHDRLCTVSRTVEVGTPVTTTVTDA</sequence>
<dbReference type="PANTHER" id="PTHR34352:SF1">
    <property type="entry name" value="PROTEIN YHFA"/>
    <property type="match status" value="1"/>
</dbReference>
<dbReference type="AlphaFoldDB" id="A0A6B3QR94"/>
<dbReference type="InterPro" id="IPR003718">
    <property type="entry name" value="OsmC/Ohr_fam"/>
</dbReference>
<dbReference type="PANTHER" id="PTHR34352">
    <property type="entry name" value="PROTEIN YHFA"/>
    <property type="match status" value="1"/>
</dbReference>
<dbReference type="Pfam" id="PF02566">
    <property type="entry name" value="OsmC"/>
    <property type="match status" value="1"/>
</dbReference>
<dbReference type="InterPro" id="IPR015946">
    <property type="entry name" value="KH_dom-like_a/b"/>
</dbReference>
<gene>
    <name evidence="1" type="ORF">GUR47_23980</name>
</gene>
<dbReference type="Gene3D" id="3.30.300.20">
    <property type="match status" value="1"/>
</dbReference>
<dbReference type="SUPFAM" id="SSF82784">
    <property type="entry name" value="OsmC-like"/>
    <property type="match status" value="1"/>
</dbReference>
<proteinExistence type="predicted"/>
<dbReference type="EMBL" id="JAAIFS010000005">
    <property type="protein sequence ID" value="NEV89700.1"/>
    <property type="molecule type" value="Genomic_DNA"/>
</dbReference>
<evidence type="ECO:0000313" key="1">
    <source>
        <dbReference type="EMBL" id="NEV89700.1"/>
    </source>
</evidence>
<comment type="caution">
    <text evidence="1">The sequence shown here is derived from an EMBL/GenBank/DDBJ whole genome shotgun (WGS) entry which is preliminary data.</text>
</comment>
<organism evidence="1">
    <name type="scientific">Streptomyces tendae</name>
    <dbReference type="NCBI Taxonomy" id="1932"/>
    <lineage>
        <taxon>Bacteria</taxon>
        <taxon>Bacillati</taxon>
        <taxon>Actinomycetota</taxon>
        <taxon>Actinomycetes</taxon>
        <taxon>Kitasatosporales</taxon>
        <taxon>Streptomycetaceae</taxon>
        <taxon>Streptomyces</taxon>
    </lineage>
</organism>
<name>A0A6B3QR94_STRTE</name>